<feature type="site" description="mRNA cap binding" evidence="17">
    <location>
        <position position="254"/>
    </location>
</feature>
<dbReference type="InParanoid" id="A0A0C2X3A7"/>
<comment type="similarity">
    <text evidence="15">Belongs to the class I-like SAM-binding methyltransferase superfamily. mRNA cap 0 methyltransferase family.</text>
</comment>
<dbReference type="PANTHER" id="PTHR12189">
    <property type="entry name" value="MRNA GUANINE-7- METHYLTRANSFERASE"/>
    <property type="match status" value="1"/>
</dbReference>
<dbReference type="GO" id="GO:0004482">
    <property type="term" value="F:mRNA 5'-cap (guanine-N7-)-methyltransferase activity"/>
    <property type="evidence" value="ECO:0007669"/>
    <property type="project" value="UniProtKB-EC"/>
</dbReference>
<comment type="function">
    <text evidence="1">Responsible for methylating the 5'-cap structure of mRNAs.</text>
</comment>
<evidence type="ECO:0000313" key="20">
    <source>
        <dbReference type="Proteomes" id="UP000054549"/>
    </source>
</evidence>
<evidence type="ECO:0000256" key="10">
    <source>
        <dbReference type="ARBA" id="ARBA00023242"/>
    </source>
</evidence>
<keyword evidence="4 15" id="KW-0489">Methyltransferase</keyword>
<keyword evidence="20" id="KW-1185">Reference proteome</keyword>
<protein>
    <recommendedName>
        <fullName evidence="14 15">mRNA cap guanine-N(7) methyltransferase</fullName>
        <ecNumber evidence="3 15">2.1.1.56</ecNumber>
    </recommendedName>
    <alternativeName>
        <fullName evidence="11 15">mRNA (guanine-N(7))-methyltransferase</fullName>
    </alternativeName>
    <alternativeName>
        <fullName evidence="12 15">mRNA cap methyltransferase</fullName>
    </alternativeName>
</protein>
<feature type="binding site" evidence="16">
    <location>
        <position position="174"/>
    </location>
    <ligand>
        <name>S-adenosyl-L-methionine</name>
        <dbReference type="ChEBI" id="CHEBI:59789"/>
    </ligand>
</feature>
<keyword evidence="6 15" id="KW-0808">Transferase</keyword>
<feature type="site" description="mRNA cap binding" evidence="17">
    <location>
        <position position="341"/>
    </location>
</feature>
<keyword evidence="8 15" id="KW-0694">RNA-binding</keyword>
<organism evidence="19 20">
    <name type="scientific">Amanita muscaria (strain Koide BX008)</name>
    <dbReference type="NCBI Taxonomy" id="946122"/>
    <lineage>
        <taxon>Eukaryota</taxon>
        <taxon>Fungi</taxon>
        <taxon>Dikarya</taxon>
        <taxon>Basidiomycota</taxon>
        <taxon>Agaricomycotina</taxon>
        <taxon>Agaricomycetes</taxon>
        <taxon>Agaricomycetidae</taxon>
        <taxon>Agaricales</taxon>
        <taxon>Pluteineae</taxon>
        <taxon>Amanitaceae</taxon>
        <taxon>Amanita</taxon>
    </lineage>
</organism>
<gene>
    <name evidence="19" type="ORF">M378DRAFT_158475</name>
</gene>
<evidence type="ECO:0000256" key="1">
    <source>
        <dbReference type="ARBA" id="ARBA00003378"/>
    </source>
</evidence>
<feature type="binding site" evidence="16">
    <location>
        <position position="139"/>
    </location>
    <ligand>
        <name>S-adenosyl-L-methionine</name>
        <dbReference type="ChEBI" id="CHEBI:59789"/>
    </ligand>
</feature>
<dbReference type="Proteomes" id="UP000054549">
    <property type="component" value="Unassembled WGS sequence"/>
</dbReference>
<feature type="site" description="mRNA cap binding" evidence="17">
    <location>
        <position position="208"/>
    </location>
</feature>
<dbReference type="EC" id="2.1.1.56" evidence="3 15"/>
<dbReference type="AlphaFoldDB" id="A0A0C2X3A7"/>
<dbReference type="Pfam" id="PF03291">
    <property type="entry name" value="mRNA_G-N7_MeTrfase"/>
    <property type="match status" value="1"/>
</dbReference>
<dbReference type="Gene3D" id="3.40.50.150">
    <property type="entry name" value="Vaccinia Virus protein VP39"/>
    <property type="match status" value="1"/>
</dbReference>
<reference evidence="19 20" key="1">
    <citation type="submission" date="2014-04" db="EMBL/GenBank/DDBJ databases">
        <title>Evolutionary Origins and Diversification of the Mycorrhizal Mutualists.</title>
        <authorList>
            <consortium name="DOE Joint Genome Institute"/>
            <consortium name="Mycorrhizal Genomics Consortium"/>
            <person name="Kohler A."/>
            <person name="Kuo A."/>
            <person name="Nagy L.G."/>
            <person name="Floudas D."/>
            <person name="Copeland A."/>
            <person name="Barry K.W."/>
            <person name="Cichocki N."/>
            <person name="Veneault-Fourrey C."/>
            <person name="LaButti K."/>
            <person name="Lindquist E.A."/>
            <person name="Lipzen A."/>
            <person name="Lundell T."/>
            <person name="Morin E."/>
            <person name="Murat C."/>
            <person name="Riley R."/>
            <person name="Ohm R."/>
            <person name="Sun H."/>
            <person name="Tunlid A."/>
            <person name="Henrissat B."/>
            <person name="Grigoriev I.V."/>
            <person name="Hibbett D.S."/>
            <person name="Martin F."/>
        </authorList>
    </citation>
    <scope>NUCLEOTIDE SEQUENCE [LARGE SCALE GENOMIC DNA]</scope>
    <source>
        <strain evidence="19 20">Koide BX008</strain>
    </source>
</reference>
<feature type="binding site" evidence="16">
    <location>
        <position position="225"/>
    </location>
    <ligand>
        <name>S-adenosyl-L-methionine</name>
        <dbReference type="ChEBI" id="CHEBI:59789"/>
    </ligand>
</feature>
<dbReference type="InterPro" id="IPR004971">
    <property type="entry name" value="mRNA_G-N7_MeTrfase_dom"/>
</dbReference>
<evidence type="ECO:0000256" key="17">
    <source>
        <dbReference type="PIRSR" id="PIRSR028762-2"/>
    </source>
</evidence>
<dbReference type="FunCoup" id="A0A0C2X3A7">
    <property type="interactions" value="735"/>
</dbReference>
<evidence type="ECO:0000313" key="19">
    <source>
        <dbReference type="EMBL" id="KIL68637.1"/>
    </source>
</evidence>
<evidence type="ECO:0000256" key="8">
    <source>
        <dbReference type="ARBA" id="ARBA00022884"/>
    </source>
</evidence>
<name>A0A0C2X3A7_AMAMK</name>
<dbReference type="OrthoDB" id="10248867at2759"/>
<keyword evidence="7 15" id="KW-0949">S-adenosyl-L-methionine</keyword>
<feature type="domain" description="MRNA cap 0 methyltransferase" evidence="18">
    <location>
        <begin position="126"/>
        <end position="416"/>
    </location>
</feature>
<evidence type="ECO:0000256" key="6">
    <source>
        <dbReference type="ARBA" id="ARBA00022679"/>
    </source>
</evidence>
<comment type="catalytic activity">
    <reaction evidence="13">
        <text>a 5'-end (5'-triphosphoguanosine)-ribonucleoside in mRNA + S-adenosyl-L-methionine = a 5'-end (N(7)-methyl 5'-triphosphoguanosine)-ribonucleoside in mRNA + S-adenosyl-L-homocysteine</text>
        <dbReference type="Rhea" id="RHEA:67008"/>
        <dbReference type="Rhea" id="RHEA-COMP:17166"/>
        <dbReference type="Rhea" id="RHEA-COMP:17167"/>
        <dbReference type="ChEBI" id="CHEBI:57856"/>
        <dbReference type="ChEBI" id="CHEBI:59789"/>
        <dbReference type="ChEBI" id="CHEBI:156461"/>
        <dbReference type="ChEBI" id="CHEBI:167617"/>
        <dbReference type="EC" id="2.1.1.56"/>
    </reaction>
</comment>
<evidence type="ECO:0000256" key="7">
    <source>
        <dbReference type="ARBA" id="ARBA00022691"/>
    </source>
</evidence>
<evidence type="ECO:0000256" key="5">
    <source>
        <dbReference type="ARBA" id="ARBA00022664"/>
    </source>
</evidence>
<evidence type="ECO:0000256" key="13">
    <source>
        <dbReference type="ARBA" id="ARBA00044712"/>
    </source>
</evidence>
<dbReference type="PROSITE" id="PS51562">
    <property type="entry name" value="RNA_CAP0_MT"/>
    <property type="match status" value="1"/>
</dbReference>
<keyword evidence="9 15" id="KW-0506">mRNA capping</keyword>
<dbReference type="GO" id="GO:0005634">
    <property type="term" value="C:nucleus"/>
    <property type="evidence" value="ECO:0007669"/>
    <property type="project" value="UniProtKB-SubCell"/>
</dbReference>
<dbReference type="SUPFAM" id="SSF53335">
    <property type="entry name" value="S-adenosyl-L-methionine-dependent methyltransferases"/>
    <property type="match status" value="1"/>
</dbReference>
<feature type="site" description="mRNA cap binding" evidence="17">
    <location>
        <position position="183"/>
    </location>
</feature>
<evidence type="ECO:0000256" key="15">
    <source>
        <dbReference type="PIRNR" id="PIRNR028762"/>
    </source>
</evidence>
<accession>A0A0C2X3A7</accession>
<feature type="site" description="mRNA cap binding" evidence="17">
    <location>
        <position position="408"/>
    </location>
</feature>
<feature type="binding site" evidence="16">
    <location>
        <position position="255"/>
    </location>
    <ligand>
        <name>S-adenosyl-L-methionine</name>
        <dbReference type="ChEBI" id="CHEBI:59789"/>
    </ligand>
</feature>
<dbReference type="InterPro" id="IPR029063">
    <property type="entry name" value="SAM-dependent_MTases_sf"/>
</dbReference>
<evidence type="ECO:0000256" key="14">
    <source>
        <dbReference type="ARBA" id="ARBA00049739"/>
    </source>
</evidence>
<dbReference type="GO" id="GO:0003723">
    <property type="term" value="F:RNA binding"/>
    <property type="evidence" value="ECO:0007669"/>
    <property type="project" value="UniProtKB-KW"/>
</dbReference>
<dbReference type="CDD" id="cd02440">
    <property type="entry name" value="AdoMet_MTases"/>
    <property type="match status" value="1"/>
</dbReference>
<dbReference type="InterPro" id="IPR039753">
    <property type="entry name" value="RG7MT1"/>
</dbReference>
<feature type="binding site" evidence="17">
    <location>
        <begin position="135"/>
        <end position="136"/>
    </location>
    <ligand>
        <name>mRNA</name>
        <dbReference type="ChEBI" id="CHEBI:33699"/>
    </ligand>
</feature>
<evidence type="ECO:0000256" key="4">
    <source>
        <dbReference type="ARBA" id="ARBA00022603"/>
    </source>
</evidence>
<feature type="binding site" evidence="16">
    <location>
        <position position="196"/>
    </location>
    <ligand>
        <name>S-adenosyl-L-methionine</name>
        <dbReference type="ChEBI" id="CHEBI:59789"/>
    </ligand>
</feature>
<keyword evidence="10 15" id="KW-0539">Nucleus</keyword>
<evidence type="ECO:0000256" key="12">
    <source>
        <dbReference type="ARBA" id="ARBA00033387"/>
    </source>
</evidence>
<sequence length="416" mass="47011">MPAFDPVRDALRAGGSNIPLVHLNTTRRATDLAVLLNDPEDMRIPYNPKSRISAPGLVMVPLTKAEMDMYKSFRGQGAARVLKRKRQANSDTEEEPPAKKLAGDVNVVVEHYNSRPDVGVVQRLDSPIIGLKNFNNWVKSVLITRFAHSVLAQSSGRGARSGPGRAAGKVLDMGCGKGGDMTKWAKARVKEYYGVDIAAMSVEQAHKRWKTLHPPRFDAHFAAMDCYTEPLAKGFMPAMLSQPFDVVSMQFCMHYAFETVQKARCMLENVSKHLRSGGVFIGTIPNPDFLLDQLDALPQDAEKLSFGNSVYKITFEKRKTGQIFGHKYWFFLRDAVDNVPEYVVHWDNFVQMAAEYKLRLLYKQEFHRVFEEHQDHQEFGPLMVRMKVVDSDGASAMDEDQWEAANLYIAFAFEKQ</sequence>
<dbReference type="InterPro" id="IPR016899">
    <property type="entry name" value="mRNA_G-N7_MeTrfase_euk"/>
</dbReference>
<dbReference type="PANTHER" id="PTHR12189:SF2">
    <property type="entry name" value="MRNA CAP GUANINE-N7 METHYLTRANSFERASE"/>
    <property type="match status" value="1"/>
</dbReference>
<dbReference type="EMBL" id="KN818228">
    <property type="protein sequence ID" value="KIL68637.1"/>
    <property type="molecule type" value="Genomic_DNA"/>
</dbReference>
<feature type="site" description="mRNA cap binding" evidence="17">
    <location>
        <position position="177"/>
    </location>
</feature>
<evidence type="ECO:0000256" key="9">
    <source>
        <dbReference type="ARBA" id="ARBA00023042"/>
    </source>
</evidence>
<comment type="subcellular location">
    <subcellularLocation>
        <location evidence="2 15">Nucleus</location>
    </subcellularLocation>
</comment>
<keyword evidence="5 15" id="KW-0507">mRNA processing</keyword>
<feature type="binding site" evidence="16">
    <location>
        <position position="250"/>
    </location>
    <ligand>
        <name>S-adenosyl-L-methionine</name>
        <dbReference type="ChEBI" id="CHEBI:59789"/>
    </ligand>
</feature>
<dbReference type="PIRSF" id="PIRSF028762">
    <property type="entry name" value="ABD1"/>
    <property type="match status" value="1"/>
</dbReference>
<proteinExistence type="inferred from homology"/>
<evidence type="ECO:0000256" key="11">
    <source>
        <dbReference type="ARBA" id="ARBA00032772"/>
    </source>
</evidence>
<dbReference type="STRING" id="946122.A0A0C2X3A7"/>
<dbReference type="HOGENOM" id="CLU_020346_4_1_1"/>
<evidence type="ECO:0000256" key="3">
    <source>
        <dbReference type="ARBA" id="ARBA00011926"/>
    </source>
</evidence>
<evidence type="ECO:0000256" key="16">
    <source>
        <dbReference type="PIRSR" id="PIRSR028762-1"/>
    </source>
</evidence>
<evidence type="ECO:0000256" key="2">
    <source>
        <dbReference type="ARBA" id="ARBA00004123"/>
    </source>
</evidence>
<evidence type="ECO:0000259" key="18">
    <source>
        <dbReference type="PROSITE" id="PS51562"/>
    </source>
</evidence>